<dbReference type="PANTHER" id="PTHR14139:SF2">
    <property type="entry name" value="CALSYNTENIN-1"/>
    <property type="match status" value="1"/>
</dbReference>
<reference evidence="2 3" key="1">
    <citation type="submission" date="2018-02" db="EMBL/GenBank/DDBJ databases">
        <title>Comparative genomes isolates from brazilian mangrove.</title>
        <authorList>
            <person name="Araujo J.E."/>
            <person name="Taketani R.G."/>
            <person name="Silva M.C.P."/>
            <person name="Loureco M.V."/>
            <person name="Andreote F.D."/>
        </authorList>
    </citation>
    <scope>NUCLEOTIDE SEQUENCE [LARGE SCALE GENOMIC DNA]</scope>
    <source>
        <strain evidence="2 3">HEX-2 MGV</strain>
    </source>
</reference>
<accession>A0A2S8F024</accession>
<dbReference type="InterPro" id="IPR002126">
    <property type="entry name" value="Cadherin-like_dom"/>
</dbReference>
<dbReference type="AlphaFoldDB" id="A0A2S8F024"/>
<gene>
    <name evidence="2" type="ORF">C5Y96_24435</name>
</gene>
<dbReference type="GO" id="GO:0005509">
    <property type="term" value="F:calcium ion binding"/>
    <property type="evidence" value="ECO:0007669"/>
    <property type="project" value="InterPro"/>
</dbReference>
<proteinExistence type="predicted"/>
<feature type="domain" description="Cadherin" evidence="1">
    <location>
        <begin position="349"/>
        <end position="471"/>
    </location>
</feature>
<evidence type="ECO:0000313" key="3">
    <source>
        <dbReference type="Proteomes" id="UP000240009"/>
    </source>
</evidence>
<dbReference type="GO" id="GO:0016020">
    <property type="term" value="C:membrane"/>
    <property type="evidence" value="ECO:0007669"/>
    <property type="project" value="InterPro"/>
</dbReference>
<dbReference type="NCBIfam" id="TIGR01965">
    <property type="entry name" value="VCBS_repeat"/>
    <property type="match status" value="1"/>
</dbReference>
<dbReference type="Gene3D" id="2.60.40.10">
    <property type="entry name" value="Immunoglobulins"/>
    <property type="match status" value="5"/>
</dbReference>
<comment type="caution">
    <text evidence="2">The sequence shown here is derived from an EMBL/GenBank/DDBJ whole genome shotgun (WGS) entry which is preliminary data.</text>
</comment>
<dbReference type="InterPro" id="IPR010221">
    <property type="entry name" value="VCBS_dom"/>
</dbReference>
<dbReference type="EMBL" id="PUIA01000081">
    <property type="protein sequence ID" value="PQO25491.1"/>
    <property type="molecule type" value="Genomic_DNA"/>
</dbReference>
<organism evidence="2 3">
    <name type="scientific">Blastopirellula marina</name>
    <dbReference type="NCBI Taxonomy" id="124"/>
    <lineage>
        <taxon>Bacteria</taxon>
        <taxon>Pseudomonadati</taxon>
        <taxon>Planctomycetota</taxon>
        <taxon>Planctomycetia</taxon>
        <taxon>Pirellulales</taxon>
        <taxon>Pirellulaceae</taxon>
        <taxon>Blastopirellula</taxon>
    </lineage>
</organism>
<dbReference type="PANTHER" id="PTHR14139">
    <property type="entry name" value="CALSYNTENIN"/>
    <property type="match status" value="1"/>
</dbReference>
<name>A0A2S8F024_9BACT</name>
<evidence type="ECO:0000259" key="1">
    <source>
        <dbReference type="PROSITE" id="PS50268"/>
    </source>
</evidence>
<dbReference type="InterPro" id="IPR040853">
    <property type="entry name" value="RapA2_cadherin-like"/>
</dbReference>
<dbReference type="NCBIfam" id="NF012211">
    <property type="entry name" value="tand_rpt_95"/>
    <property type="match status" value="2"/>
</dbReference>
<sequence length="1161" mass="118770">MRFKRPRFKASLGEQLEDRSMLSGTPLDLDLSAVPAQTVFAGETLSFNLGELGASVSEGEDGPRMVMFQLDPDSDERPEGMSMTFSGDFQWTPTAEQEGLYSVKIIAVENGKPSNADVEELMIDVRVGRPVVDLNGEDQEGIDYDAVFQVGHGPISVVDSDLTVSDENDDMLQSAKVTLTNPMDGAAESLSIDVEGTNISVEYADGSILLSGEDTAENYANVLKTLTYNNTNEDADPASRLVEITVSDGEYDSAVATSTIAVNHAPDLLPIADQALEIGQAEEFVITATDKNESDEIFMLLDVETPEYVTLTQEAGSREATLSIAPGEGVEPGDYTIRILAVDQYGLADAQYFTLTVSEAANTAPTISPLEDQIIDQDTATDPLAFTVGDAETAAEDLTITMESDNEALVDAASLVMTSNGADHELVVTPLPGMTGSANITISVTDGEMTTTESFLLTVSEVVAENSAPTISPIDDMVIEQDSASDPLTFTVGDLETAVEDLAVSVESDNLALVDAAGILIAGDGADKSLVITPLAGATGSATITISVSDGELTTTESFVVTVNEVVAGNSVPTVTAVEDQTISQDSATEPLAFTVGDVETAAEDLVVSVESDNLALVDPAGIIVAGDGADKTLIVTPLAGAFGTATITISVSDGEETSTESFVLTVTELAGENTAPTITAVEDQVIDQDSATAPLAFSVSDAESAAEDLVVSVESDNPALVDPAGIIVAGDGADKTLIVTPLAGAFGSANITISVSDGELVTTESFLLTVNEVVVTPTAESDSFATDANTPLEVEAGGVLNNDSGDSLVVSDVNGDAANVGSAIELASGATIVINADGSLSFDPTGKYAGLAEGESATETVAYTTSDAVAGTASADVEITVSGVNDAPVAQDDAFATESDTALTLAVAGVLMNDSDVDNGDTMTVTAVDGEAASVGTPIALAGGGMLTLNADGSMTFDPNGEFEGLTEPATVQFGYTVSDALGLSADATVTITVSAPSGVENENAAPVNSVPGDQATDSATPIVFDEANGNAISVSDPDAADAMVQVTISVDSGVLTLANGFESDRHKLLGSIDQINSLLTGLVYTPDASFEGNATLTIVTDDLGNTGFGGAKADTDSILIAVSAAAVSGVEGEPEGEGIDLIAGDEDEVDDLFNPCHMA</sequence>
<protein>
    <recommendedName>
        <fullName evidence="1">Cadherin domain-containing protein</fullName>
    </recommendedName>
</protein>
<dbReference type="Proteomes" id="UP000240009">
    <property type="component" value="Unassembled WGS sequence"/>
</dbReference>
<dbReference type="GO" id="GO:0007156">
    <property type="term" value="P:homophilic cell adhesion via plasma membrane adhesion molecules"/>
    <property type="evidence" value="ECO:0007669"/>
    <property type="project" value="InterPro"/>
</dbReference>
<dbReference type="InterPro" id="IPR013783">
    <property type="entry name" value="Ig-like_fold"/>
</dbReference>
<dbReference type="PROSITE" id="PS50268">
    <property type="entry name" value="CADHERIN_2"/>
    <property type="match status" value="1"/>
</dbReference>
<dbReference type="OrthoDB" id="222930at2"/>
<dbReference type="RefSeq" id="WP_105358920.1">
    <property type="nucleotide sequence ID" value="NZ_PUIA01000081.1"/>
</dbReference>
<dbReference type="Pfam" id="PF17803">
    <property type="entry name" value="Cadherin_4"/>
    <property type="match status" value="2"/>
</dbReference>
<evidence type="ECO:0000313" key="2">
    <source>
        <dbReference type="EMBL" id="PQO25491.1"/>
    </source>
</evidence>